<dbReference type="Proteomes" id="UP000800096">
    <property type="component" value="Unassembled WGS sequence"/>
</dbReference>
<reference evidence="1" key="1">
    <citation type="journal article" date="2020" name="Stud. Mycol.">
        <title>101 Dothideomycetes genomes: a test case for predicting lifestyles and emergence of pathogens.</title>
        <authorList>
            <person name="Haridas S."/>
            <person name="Albert R."/>
            <person name="Binder M."/>
            <person name="Bloem J."/>
            <person name="Labutti K."/>
            <person name="Salamov A."/>
            <person name="Andreopoulos B."/>
            <person name="Baker S."/>
            <person name="Barry K."/>
            <person name="Bills G."/>
            <person name="Bluhm B."/>
            <person name="Cannon C."/>
            <person name="Castanera R."/>
            <person name="Culley D."/>
            <person name="Daum C."/>
            <person name="Ezra D."/>
            <person name="Gonzalez J."/>
            <person name="Henrissat B."/>
            <person name="Kuo A."/>
            <person name="Liang C."/>
            <person name="Lipzen A."/>
            <person name="Lutzoni F."/>
            <person name="Magnuson J."/>
            <person name="Mondo S."/>
            <person name="Nolan M."/>
            <person name="Ohm R."/>
            <person name="Pangilinan J."/>
            <person name="Park H.-J."/>
            <person name="Ramirez L."/>
            <person name="Alfaro M."/>
            <person name="Sun H."/>
            <person name="Tritt A."/>
            <person name="Yoshinaga Y."/>
            <person name="Zwiers L.-H."/>
            <person name="Turgeon B."/>
            <person name="Goodwin S."/>
            <person name="Spatafora J."/>
            <person name="Crous P."/>
            <person name="Grigoriev I."/>
        </authorList>
    </citation>
    <scope>NUCLEOTIDE SEQUENCE</scope>
    <source>
        <strain evidence="1">HMLAC05119</strain>
    </source>
</reference>
<dbReference type="EMBL" id="ML979132">
    <property type="protein sequence ID" value="KAF1920147.1"/>
    <property type="molecule type" value="Genomic_DNA"/>
</dbReference>
<dbReference type="AlphaFoldDB" id="A0A6A5R216"/>
<name>A0A6A5R216_AMPQU</name>
<gene>
    <name evidence="1" type="ORF">BDU57DRAFT_4681</name>
</gene>
<proteinExistence type="predicted"/>
<protein>
    <submittedName>
        <fullName evidence="1">Uncharacterized protein</fullName>
    </submittedName>
</protein>
<keyword evidence="2" id="KW-1185">Reference proteome</keyword>
<accession>A0A6A5R216</accession>
<evidence type="ECO:0000313" key="2">
    <source>
        <dbReference type="Proteomes" id="UP000800096"/>
    </source>
</evidence>
<evidence type="ECO:0000313" key="1">
    <source>
        <dbReference type="EMBL" id="KAF1920147.1"/>
    </source>
</evidence>
<organism evidence="1 2">
    <name type="scientific">Ampelomyces quisqualis</name>
    <name type="common">Powdery mildew agent</name>
    <dbReference type="NCBI Taxonomy" id="50730"/>
    <lineage>
        <taxon>Eukaryota</taxon>
        <taxon>Fungi</taxon>
        <taxon>Dikarya</taxon>
        <taxon>Ascomycota</taxon>
        <taxon>Pezizomycotina</taxon>
        <taxon>Dothideomycetes</taxon>
        <taxon>Pleosporomycetidae</taxon>
        <taxon>Pleosporales</taxon>
        <taxon>Pleosporineae</taxon>
        <taxon>Phaeosphaeriaceae</taxon>
        <taxon>Ampelomyces</taxon>
    </lineage>
</organism>
<sequence length="122" mass="13671">MTQQSLSQTQAHFFGIFFVGRWIAPSRAQLPFQSLQPVGNENQFTNLLRFFARSFSIVITWLPQFDSFVGIPLHHVAQTITTCQTAKEVLISVFVTDVAWDMRKGVCNRATTASALCSSQCP</sequence>